<dbReference type="SMART" id="SM00345">
    <property type="entry name" value="HTH_GNTR"/>
    <property type="match status" value="1"/>
</dbReference>
<dbReference type="InterPro" id="IPR000524">
    <property type="entry name" value="Tscrpt_reg_HTH_GntR"/>
</dbReference>
<dbReference type="SUPFAM" id="SSF46785">
    <property type="entry name" value="Winged helix' DNA-binding domain"/>
    <property type="match status" value="1"/>
</dbReference>
<dbReference type="Proteomes" id="UP000007753">
    <property type="component" value="Chromosome 2"/>
</dbReference>
<dbReference type="PROSITE" id="PS50949">
    <property type="entry name" value="HTH_GNTR"/>
    <property type="match status" value="1"/>
</dbReference>
<keyword evidence="2" id="KW-0238">DNA-binding</keyword>
<feature type="compositionally biased region" description="Polar residues" evidence="4">
    <location>
        <begin position="226"/>
        <end position="241"/>
    </location>
</feature>
<dbReference type="PANTHER" id="PTHR43537:SF24">
    <property type="entry name" value="GLUCONATE OPERON TRANSCRIPTIONAL REPRESSOR"/>
    <property type="match status" value="1"/>
</dbReference>
<evidence type="ECO:0000313" key="7">
    <source>
        <dbReference type="Proteomes" id="UP000007753"/>
    </source>
</evidence>
<feature type="region of interest" description="Disordered" evidence="4">
    <location>
        <begin position="221"/>
        <end position="241"/>
    </location>
</feature>
<organism evidence="6 7">
    <name type="scientific">Sphingobium indicum (strain DSM 16413 / CCM 7287 / MTCC 6362 / UT26 / NBRC 101211 / UT26S)</name>
    <name type="common">Sphingobium japonicum</name>
    <dbReference type="NCBI Taxonomy" id="452662"/>
    <lineage>
        <taxon>Bacteria</taxon>
        <taxon>Pseudomonadati</taxon>
        <taxon>Pseudomonadota</taxon>
        <taxon>Alphaproteobacteria</taxon>
        <taxon>Sphingomonadales</taxon>
        <taxon>Sphingomonadaceae</taxon>
        <taxon>Sphingobium</taxon>
    </lineage>
</organism>
<dbReference type="PANTHER" id="PTHR43537">
    <property type="entry name" value="TRANSCRIPTIONAL REGULATOR, GNTR FAMILY"/>
    <property type="match status" value="1"/>
</dbReference>
<dbReference type="InterPro" id="IPR008920">
    <property type="entry name" value="TF_FadR/GntR_C"/>
</dbReference>
<dbReference type="AlphaFoldDB" id="D4Z7I2"/>
<gene>
    <name evidence="6" type="ordered locus">SJA_C2-00880</name>
</gene>
<evidence type="ECO:0000259" key="5">
    <source>
        <dbReference type="PROSITE" id="PS50949"/>
    </source>
</evidence>
<dbReference type="SUPFAM" id="SSF48008">
    <property type="entry name" value="GntR ligand-binding domain-like"/>
    <property type="match status" value="1"/>
</dbReference>
<keyword evidence="3" id="KW-0804">Transcription</keyword>
<reference evidence="6 7" key="1">
    <citation type="journal article" date="2010" name="J. Bacteriol.">
        <title>Complete genome sequence of the representative gamma-hexachlorocyclohexane-degrading bacterium Sphingobium japonicum UT26.</title>
        <authorList>
            <person name="Nagata Y."/>
            <person name="Ohtsubo Y."/>
            <person name="Endo R."/>
            <person name="Ichikawa N."/>
            <person name="Ankai A."/>
            <person name="Oguchi A."/>
            <person name="Fukui S."/>
            <person name="Fujita N."/>
            <person name="Tsuda M."/>
        </authorList>
    </citation>
    <scope>NUCLEOTIDE SEQUENCE [LARGE SCALE GENOMIC DNA]</scope>
    <source>
        <strain evidence="7">DSM 16413 / CCM 7287 / MTCC 6362 / UT26 / NBRC 101211 / UT26S</strain>
    </source>
</reference>
<evidence type="ECO:0000256" key="2">
    <source>
        <dbReference type="ARBA" id="ARBA00023125"/>
    </source>
</evidence>
<protein>
    <submittedName>
        <fullName evidence="6">GntR-family transcriptional regulator</fullName>
    </submittedName>
</protein>
<dbReference type="KEGG" id="sjp:SJA_C2-00880"/>
<dbReference type="GO" id="GO:0003700">
    <property type="term" value="F:DNA-binding transcription factor activity"/>
    <property type="evidence" value="ECO:0007669"/>
    <property type="project" value="InterPro"/>
</dbReference>
<dbReference type="STRING" id="452662.SJA_C2-00880"/>
<evidence type="ECO:0000313" key="6">
    <source>
        <dbReference type="EMBL" id="BAI98451.1"/>
    </source>
</evidence>
<name>D4Z7I2_SPHIU</name>
<proteinExistence type="predicted"/>
<dbReference type="Pfam" id="PF07729">
    <property type="entry name" value="FCD"/>
    <property type="match status" value="1"/>
</dbReference>
<dbReference type="eggNOG" id="COG1802">
    <property type="taxonomic scope" value="Bacteria"/>
</dbReference>
<evidence type="ECO:0000256" key="4">
    <source>
        <dbReference type="SAM" id="MobiDB-lite"/>
    </source>
</evidence>
<dbReference type="HOGENOM" id="CLU_017584_5_2_5"/>
<dbReference type="Gene3D" id="1.20.120.530">
    <property type="entry name" value="GntR ligand-binding domain-like"/>
    <property type="match status" value="1"/>
</dbReference>
<dbReference type="GeneID" id="29275091"/>
<dbReference type="Gene3D" id="1.10.10.10">
    <property type="entry name" value="Winged helix-like DNA-binding domain superfamily/Winged helix DNA-binding domain"/>
    <property type="match status" value="1"/>
</dbReference>
<dbReference type="EMBL" id="AP010804">
    <property type="protein sequence ID" value="BAI98451.1"/>
    <property type="molecule type" value="Genomic_DNA"/>
</dbReference>
<dbReference type="GO" id="GO:0003677">
    <property type="term" value="F:DNA binding"/>
    <property type="evidence" value="ECO:0007669"/>
    <property type="project" value="UniProtKB-KW"/>
</dbReference>
<dbReference type="InterPro" id="IPR011711">
    <property type="entry name" value="GntR_C"/>
</dbReference>
<dbReference type="RefSeq" id="WP_013053680.1">
    <property type="nucleotide sequence ID" value="NC_014013.1"/>
</dbReference>
<dbReference type="InterPro" id="IPR036390">
    <property type="entry name" value="WH_DNA-bd_sf"/>
</dbReference>
<dbReference type="SMART" id="SM00895">
    <property type="entry name" value="FCD"/>
    <property type="match status" value="1"/>
</dbReference>
<feature type="domain" description="HTH gntR-type" evidence="5">
    <location>
        <begin position="24"/>
        <end position="91"/>
    </location>
</feature>
<keyword evidence="1" id="KW-0805">Transcription regulation</keyword>
<evidence type="ECO:0000256" key="3">
    <source>
        <dbReference type="ARBA" id="ARBA00023163"/>
    </source>
</evidence>
<dbReference type="Pfam" id="PF00392">
    <property type="entry name" value="GntR"/>
    <property type="match status" value="1"/>
</dbReference>
<evidence type="ECO:0000256" key="1">
    <source>
        <dbReference type="ARBA" id="ARBA00023015"/>
    </source>
</evidence>
<sequence length="241" mass="26592">MSDLHNMSQPASAIGPAARAASGPTLVERAYEHLLSMLMTVKIAPGERIPIDTVARQLGISQTPIREALSQLEAEKLVYKTTNVGYRASPQMTPEEVHDLYTLRLLIEPYAAARAAEQMDDETLSILQSIQADMDAVVERDEQAYARFAEADALLHRLIAKGSGNRLIEETIERLHAHLQIFRSLYQNSAQPNAPEVAAREHQAIIAALLAHDPVAAEQSVRDHLTCSQQRMDRANGTSPR</sequence>
<accession>D4Z7I2</accession>
<dbReference type="InterPro" id="IPR036388">
    <property type="entry name" value="WH-like_DNA-bd_sf"/>
</dbReference>
<keyword evidence="7" id="KW-1185">Reference proteome</keyword>